<evidence type="ECO:0000313" key="2">
    <source>
        <dbReference type="Proteomes" id="UP001497512"/>
    </source>
</evidence>
<reference evidence="1" key="1">
    <citation type="submission" date="2024-02" db="EMBL/GenBank/DDBJ databases">
        <authorList>
            <consortium name="ELIXIR-Norway"/>
            <consortium name="Elixir Norway"/>
        </authorList>
    </citation>
    <scope>NUCLEOTIDE SEQUENCE</scope>
</reference>
<evidence type="ECO:0000313" key="1">
    <source>
        <dbReference type="EMBL" id="CAK9205713.1"/>
    </source>
</evidence>
<keyword evidence="2" id="KW-1185">Reference proteome</keyword>
<protein>
    <submittedName>
        <fullName evidence="1">Uncharacterized protein</fullName>
    </submittedName>
</protein>
<name>A0ABP0TV62_9BRYO</name>
<proteinExistence type="predicted"/>
<gene>
    <name evidence="1" type="ORF">CSSPTR1EN2_LOCUS7986</name>
</gene>
<dbReference type="EMBL" id="OZ019907">
    <property type="protein sequence ID" value="CAK9205713.1"/>
    <property type="molecule type" value="Genomic_DNA"/>
</dbReference>
<accession>A0ABP0TV62</accession>
<dbReference type="Proteomes" id="UP001497512">
    <property type="component" value="Chromosome 15"/>
</dbReference>
<organism evidence="1 2">
    <name type="scientific">Sphagnum troendelagicum</name>
    <dbReference type="NCBI Taxonomy" id="128251"/>
    <lineage>
        <taxon>Eukaryota</taxon>
        <taxon>Viridiplantae</taxon>
        <taxon>Streptophyta</taxon>
        <taxon>Embryophyta</taxon>
        <taxon>Bryophyta</taxon>
        <taxon>Sphagnophytina</taxon>
        <taxon>Sphagnopsida</taxon>
        <taxon>Sphagnales</taxon>
        <taxon>Sphagnaceae</taxon>
        <taxon>Sphagnum</taxon>
    </lineage>
</organism>
<sequence>MCSSSWEGTTMLLILMDDVSTVNSQVASTSTRSTRRGFGPRKLYTWLEEAVAEHFKSLPKLQWSNLRLVMEYIHFCFQ</sequence>